<keyword evidence="1" id="KW-0472">Membrane</keyword>
<dbReference type="RefSeq" id="WP_143011356.1">
    <property type="nucleotide sequence ID" value="NZ_FNBN01000001.1"/>
</dbReference>
<evidence type="ECO:0000313" key="3">
    <source>
        <dbReference type="Proteomes" id="UP000199045"/>
    </source>
</evidence>
<evidence type="ECO:0000313" key="2">
    <source>
        <dbReference type="EMBL" id="SDF10281.1"/>
    </source>
</evidence>
<proteinExistence type="predicted"/>
<feature type="transmembrane region" description="Helical" evidence="1">
    <location>
        <begin position="95"/>
        <end position="114"/>
    </location>
</feature>
<organism evidence="2 3">
    <name type="scientific">Chitinophaga filiformis</name>
    <name type="common">Myxococcus filiformis</name>
    <name type="synonym">Flexibacter filiformis</name>
    <dbReference type="NCBI Taxonomy" id="104663"/>
    <lineage>
        <taxon>Bacteria</taxon>
        <taxon>Pseudomonadati</taxon>
        <taxon>Bacteroidota</taxon>
        <taxon>Chitinophagia</taxon>
        <taxon>Chitinophagales</taxon>
        <taxon>Chitinophagaceae</taxon>
        <taxon>Chitinophaga</taxon>
    </lineage>
</organism>
<name>A0A1G7IC37_CHIFI</name>
<dbReference type="STRING" id="104663.SAMN04488121_101795"/>
<keyword evidence="1" id="KW-1133">Transmembrane helix</keyword>
<dbReference type="Proteomes" id="UP000199045">
    <property type="component" value="Unassembled WGS sequence"/>
</dbReference>
<evidence type="ECO:0000256" key="1">
    <source>
        <dbReference type="SAM" id="Phobius"/>
    </source>
</evidence>
<feature type="transmembrane region" description="Helical" evidence="1">
    <location>
        <begin position="134"/>
        <end position="155"/>
    </location>
</feature>
<gene>
    <name evidence="2" type="ORF">SAMN04488121_101795</name>
</gene>
<keyword evidence="1" id="KW-0812">Transmembrane</keyword>
<dbReference type="AlphaFoldDB" id="A0A1G7IC37"/>
<accession>A0A1G7IC37</accession>
<sequence>MPSLLPYRQITIKSHLQPNDVIRRLSEKVEYAPDKEVLFLKYWEMSSSYFTKEVIGDQFTLSYIDARGRQGMADTRGTISRNENGTTISMRIRILPIYLLFLAVSAMLPVSYFLEEFGMIIISADYAFSGKAQPWAFIPLSIPLVIIYSLLILVFNTACSRLKKFMISITEGTEVIVESNHP</sequence>
<dbReference type="EMBL" id="FNBN01000001">
    <property type="protein sequence ID" value="SDF10281.1"/>
    <property type="molecule type" value="Genomic_DNA"/>
</dbReference>
<protein>
    <submittedName>
        <fullName evidence="2">Uncharacterized protein</fullName>
    </submittedName>
</protein>
<reference evidence="2 3" key="1">
    <citation type="submission" date="2016-10" db="EMBL/GenBank/DDBJ databases">
        <authorList>
            <person name="de Groot N.N."/>
        </authorList>
    </citation>
    <scope>NUCLEOTIDE SEQUENCE [LARGE SCALE GENOMIC DNA]</scope>
    <source>
        <strain evidence="2 3">DSM 527</strain>
    </source>
</reference>